<reference evidence="2" key="1">
    <citation type="submission" date="2014-06" db="EMBL/GenBank/DDBJ databases">
        <authorList>
            <person name="Berkman P.J."/>
        </authorList>
    </citation>
    <scope>NUCLEOTIDE SEQUENCE [LARGE SCALE GENOMIC DNA]</scope>
</reference>
<dbReference type="AlphaFoldDB" id="A0A0F7SBR1"/>
<evidence type="ECO:0000313" key="2">
    <source>
        <dbReference type="Proteomes" id="UP000242770"/>
    </source>
</evidence>
<gene>
    <name evidence="1" type="primary">SSCI87110.1</name>
</gene>
<sequence length="33" mass="3599">MPLLRYLQCSRFPLVLDTSAPISGGAGKQCFDN</sequence>
<organism evidence="1 2">
    <name type="scientific">Sporisorium scitamineum</name>
    <dbReference type="NCBI Taxonomy" id="49012"/>
    <lineage>
        <taxon>Eukaryota</taxon>
        <taxon>Fungi</taxon>
        <taxon>Dikarya</taxon>
        <taxon>Basidiomycota</taxon>
        <taxon>Ustilaginomycotina</taxon>
        <taxon>Ustilaginomycetes</taxon>
        <taxon>Ustilaginales</taxon>
        <taxon>Ustilaginaceae</taxon>
        <taxon>Sporisorium</taxon>
    </lineage>
</organism>
<dbReference type="Proteomes" id="UP000242770">
    <property type="component" value="Unassembled WGS sequence"/>
</dbReference>
<keyword evidence="2" id="KW-1185">Reference proteome</keyword>
<accession>A0A0F7SBR1</accession>
<protein>
    <submittedName>
        <fullName evidence="1">Uncharacterized protein</fullName>
    </submittedName>
</protein>
<evidence type="ECO:0000313" key="1">
    <source>
        <dbReference type="EMBL" id="CDW99886.1"/>
    </source>
</evidence>
<name>A0A0F7SBR1_9BASI</name>
<dbReference type="EMBL" id="CCFA01005310">
    <property type="protein sequence ID" value="CDW99886.1"/>
    <property type="molecule type" value="Genomic_DNA"/>
</dbReference>
<proteinExistence type="predicted"/>